<sequence>MTDFLHIALSFPTVIFTFLLVVVAVYWLTVITGLFEAEDDATWLGLGGVPAGITLSLLIALAWLLCLIGSVLTPAGAIVAVPIAVLIAAVALAWLAVRGLLKPLRRLFPQGDTRSRGDFIGQMCVIRTGTATPDFGQAEVTAADGASAVVQVRTTGQDRLARGDNALIFEYDKDGEFFWVMPYESEH</sequence>
<name>A0ABX1B3R5_9ACTN</name>
<dbReference type="RefSeq" id="WP_168010848.1">
    <property type="nucleotide sequence ID" value="NZ_JAATEP010000012.1"/>
</dbReference>
<organism evidence="2 3">
    <name type="scientific">Nonomuraea composti</name>
    <dbReference type="NCBI Taxonomy" id="2720023"/>
    <lineage>
        <taxon>Bacteria</taxon>
        <taxon>Bacillati</taxon>
        <taxon>Actinomycetota</taxon>
        <taxon>Actinomycetes</taxon>
        <taxon>Streptosporangiales</taxon>
        <taxon>Streptosporangiaceae</taxon>
        <taxon>Nonomuraea</taxon>
    </lineage>
</organism>
<dbReference type="EMBL" id="JAATEP010000012">
    <property type="protein sequence ID" value="NJP91472.1"/>
    <property type="molecule type" value="Genomic_DNA"/>
</dbReference>
<keyword evidence="3" id="KW-1185">Reference proteome</keyword>
<feature type="transmembrane region" description="Helical" evidence="1">
    <location>
        <begin position="77"/>
        <end position="97"/>
    </location>
</feature>
<evidence type="ECO:0000256" key="1">
    <source>
        <dbReference type="SAM" id="Phobius"/>
    </source>
</evidence>
<feature type="transmembrane region" description="Helical" evidence="1">
    <location>
        <begin position="6"/>
        <end position="29"/>
    </location>
</feature>
<comment type="caution">
    <text evidence="2">The sequence shown here is derived from an EMBL/GenBank/DDBJ whole genome shotgun (WGS) entry which is preliminary data.</text>
</comment>
<keyword evidence="1" id="KW-1133">Transmembrane helix</keyword>
<protein>
    <submittedName>
        <fullName evidence="2">DUF1449 family protein</fullName>
    </submittedName>
</protein>
<keyword evidence="1" id="KW-0812">Transmembrane</keyword>
<reference evidence="2 3" key="1">
    <citation type="submission" date="2020-03" db="EMBL/GenBank/DDBJ databases">
        <title>WGS of actinomycetes isolated from Thailand.</title>
        <authorList>
            <person name="Thawai C."/>
        </authorList>
    </citation>
    <scope>NUCLEOTIDE SEQUENCE [LARGE SCALE GENOMIC DNA]</scope>
    <source>
        <strain evidence="2 3">FMUSA5-5</strain>
    </source>
</reference>
<keyword evidence="1" id="KW-0472">Membrane</keyword>
<evidence type="ECO:0000313" key="2">
    <source>
        <dbReference type="EMBL" id="NJP91472.1"/>
    </source>
</evidence>
<dbReference type="Proteomes" id="UP000696294">
    <property type="component" value="Unassembled WGS sequence"/>
</dbReference>
<gene>
    <name evidence="2" type="ORF">HCN51_18745</name>
</gene>
<feature type="transmembrane region" description="Helical" evidence="1">
    <location>
        <begin position="41"/>
        <end position="65"/>
    </location>
</feature>
<evidence type="ECO:0000313" key="3">
    <source>
        <dbReference type="Proteomes" id="UP000696294"/>
    </source>
</evidence>
<proteinExistence type="predicted"/>
<accession>A0ABX1B3R5</accession>